<feature type="compositionally biased region" description="Pro residues" evidence="8">
    <location>
        <begin position="313"/>
        <end position="330"/>
    </location>
</feature>
<evidence type="ECO:0000313" key="11">
    <source>
        <dbReference type="EMBL" id="RDI69329.1"/>
    </source>
</evidence>
<dbReference type="CDD" id="cd14014">
    <property type="entry name" value="STKc_PknB_like"/>
    <property type="match status" value="1"/>
</dbReference>
<dbReference type="GO" id="GO:0005524">
    <property type="term" value="F:ATP binding"/>
    <property type="evidence" value="ECO:0007669"/>
    <property type="project" value="UniProtKB-UniRule"/>
</dbReference>
<accession>A0A370IF60</accession>
<organism evidence="11 12">
    <name type="scientific">Nocardia pseudobrasiliensis</name>
    <dbReference type="NCBI Taxonomy" id="45979"/>
    <lineage>
        <taxon>Bacteria</taxon>
        <taxon>Bacillati</taxon>
        <taxon>Actinomycetota</taxon>
        <taxon>Actinomycetes</taxon>
        <taxon>Mycobacteriales</taxon>
        <taxon>Nocardiaceae</taxon>
        <taxon>Nocardia</taxon>
    </lineage>
</organism>
<feature type="domain" description="Protein kinase" evidence="10">
    <location>
        <begin position="11"/>
        <end position="275"/>
    </location>
</feature>
<dbReference type="GO" id="GO:0004674">
    <property type="term" value="F:protein serine/threonine kinase activity"/>
    <property type="evidence" value="ECO:0007669"/>
    <property type="project" value="UniProtKB-KW"/>
</dbReference>
<dbReference type="SUPFAM" id="SSF56112">
    <property type="entry name" value="Protein kinase-like (PK-like)"/>
    <property type="match status" value="1"/>
</dbReference>
<reference evidence="11 12" key="1">
    <citation type="submission" date="2018-07" db="EMBL/GenBank/DDBJ databases">
        <title>Genomic Encyclopedia of Type Strains, Phase IV (KMG-IV): sequencing the most valuable type-strain genomes for metagenomic binning, comparative biology and taxonomic classification.</title>
        <authorList>
            <person name="Goeker M."/>
        </authorList>
    </citation>
    <scope>NUCLEOTIDE SEQUENCE [LARGE SCALE GENOMIC DNA]</scope>
    <source>
        <strain evidence="11 12">DSM 44290</strain>
    </source>
</reference>
<dbReference type="AlphaFoldDB" id="A0A370IF60"/>
<keyword evidence="9" id="KW-0812">Transmembrane</keyword>
<evidence type="ECO:0000256" key="3">
    <source>
        <dbReference type="ARBA" id="ARBA00022679"/>
    </source>
</evidence>
<keyword evidence="4 7" id="KW-0547">Nucleotide-binding</keyword>
<feature type="region of interest" description="Disordered" evidence="8">
    <location>
        <begin position="309"/>
        <end position="352"/>
    </location>
</feature>
<dbReference type="Gene3D" id="1.10.510.10">
    <property type="entry name" value="Transferase(Phosphotransferase) domain 1"/>
    <property type="match status" value="1"/>
</dbReference>
<dbReference type="PROSITE" id="PS50011">
    <property type="entry name" value="PROTEIN_KINASE_DOM"/>
    <property type="match status" value="1"/>
</dbReference>
<evidence type="ECO:0000256" key="1">
    <source>
        <dbReference type="ARBA" id="ARBA00012513"/>
    </source>
</evidence>
<dbReference type="Gene3D" id="3.30.200.20">
    <property type="entry name" value="Phosphorylase Kinase, domain 1"/>
    <property type="match status" value="1"/>
</dbReference>
<keyword evidence="12" id="KW-1185">Reference proteome</keyword>
<evidence type="ECO:0000259" key="10">
    <source>
        <dbReference type="PROSITE" id="PS50011"/>
    </source>
</evidence>
<dbReference type="PANTHER" id="PTHR43289:SF6">
    <property type="entry name" value="SERINE_THREONINE-PROTEIN KINASE NEKL-3"/>
    <property type="match status" value="1"/>
</dbReference>
<dbReference type="PANTHER" id="PTHR43289">
    <property type="entry name" value="MITOGEN-ACTIVATED PROTEIN KINASE KINASE KINASE 20-RELATED"/>
    <property type="match status" value="1"/>
</dbReference>
<dbReference type="InterPro" id="IPR000719">
    <property type="entry name" value="Prot_kinase_dom"/>
</dbReference>
<evidence type="ECO:0000256" key="2">
    <source>
        <dbReference type="ARBA" id="ARBA00022527"/>
    </source>
</evidence>
<dbReference type="InterPro" id="IPR017441">
    <property type="entry name" value="Protein_kinase_ATP_BS"/>
</dbReference>
<dbReference type="Pfam" id="PF00069">
    <property type="entry name" value="Pkinase"/>
    <property type="match status" value="1"/>
</dbReference>
<evidence type="ECO:0000256" key="8">
    <source>
        <dbReference type="SAM" id="MobiDB-lite"/>
    </source>
</evidence>
<comment type="caution">
    <text evidence="11">The sequence shown here is derived from an EMBL/GenBank/DDBJ whole genome shotgun (WGS) entry which is preliminary data.</text>
</comment>
<keyword evidence="3" id="KW-0808">Transferase</keyword>
<dbReference type="PROSITE" id="PS00108">
    <property type="entry name" value="PROTEIN_KINASE_ST"/>
    <property type="match status" value="1"/>
</dbReference>
<evidence type="ECO:0000313" key="12">
    <source>
        <dbReference type="Proteomes" id="UP000254869"/>
    </source>
</evidence>
<gene>
    <name evidence="11" type="ORF">DFR76_101867</name>
</gene>
<protein>
    <recommendedName>
        <fullName evidence="1">non-specific serine/threonine protein kinase</fullName>
        <ecNumber evidence="1">2.7.11.1</ecNumber>
    </recommendedName>
</protein>
<evidence type="ECO:0000256" key="6">
    <source>
        <dbReference type="ARBA" id="ARBA00022840"/>
    </source>
</evidence>
<sequence length="387" mass="41282">MLNSGDVFAGFTIERLLGQGGMGSVYLARHPRLPRLTALKLLNRELFTDAEIRARFDREADLAAQLDHPNIVAVYDRGVEDDLLWISMQYVDGVDAATVNPYSMPPERAVQIIEGVAAALDYAHGNGVLHRDVKPANIMLARSGGGKGERVFLTDFGIARLREDSTHLTQAGMFTATLAYASPEQMTGAELDHRSDQYSLACALYWMLTGVGAFDSDNPDEVIRGHLQLPVPSASARRPGLSPAVDAVIARAMAKRPIDRFATCSDFASAAKRALTVRVPMPPPMLPPQSVAVPAIPYSMEATVALGAHPSMRPGPPAFGAPPPPPPNPPVNQAVPQTYSPPPGYHAAPQQVSRRSGRSLGWVLAVVGIVAVVVIVIVVVVLSATGT</sequence>
<keyword evidence="6 7" id="KW-0067">ATP-binding</keyword>
<dbReference type="PROSITE" id="PS00107">
    <property type="entry name" value="PROTEIN_KINASE_ATP"/>
    <property type="match status" value="1"/>
</dbReference>
<feature type="binding site" evidence="7">
    <location>
        <position position="40"/>
    </location>
    <ligand>
        <name>ATP</name>
        <dbReference type="ChEBI" id="CHEBI:30616"/>
    </ligand>
</feature>
<dbReference type="Proteomes" id="UP000254869">
    <property type="component" value="Unassembled WGS sequence"/>
</dbReference>
<keyword evidence="5 11" id="KW-0418">Kinase</keyword>
<keyword evidence="2" id="KW-0723">Serine/threonine-protein kinase</keyword>
<proteinExistence type="predicted"/>
<evidence type="ECO:0000256" key="5">
    <source>
        <dbReference type="ARBA" id="ARBA00022777"/>
    </source>
</evidence>
<dbReference type="SMART" id="SM00220">
    <property type="entry name" value="S_TKc"/>
    <property type="match status" value="1"/>
</dbReference>
<dbReference type="RefSeq" id="WP_082875482.1">
    <property type="nucleotide sequence ID" value="NZ_QQBC01000001.1"/>
</dbReference>
<evidence type="ECO:0000256" key="7">
    <source>
        <dbReference type="PROSITE-ProRule" id="PRU10141"/>
    </source>
</evidence>
<evidence type="ECO:0000256" key="4">
    <source>
        <dbReference type="ARBA" id="ARBA00022741"/>
    </source>
</evidence>
<dbReference type="InterPro" id="IPR008271">
    <property type="entry name" value="Ser/Thr_kinase_AS"/>
</dbReference>
<dbReference type="InterPro" id="IPR011009">
    <property type="entry name" value="Kinase-like_dom_sf"/>
</dbReference>
<keyword evidence="9" id="KW-1133">Transmembrane helix</keyword>
<feature type="transmembrane region" description="Helical" evidence="9">
    <location>
        <begin position="360"/>
        <end position="384"/>
    </location>
</feature>
<dbReference type="EMBL" id="QQBC01000001">
    <property type="protein sequence ID" value="RDI69329.1"/>
    <property type="molecule type" value="Genomic_DNA"/>
</dbReference>
<keyword evidence="9" id="KW-0472">Membrane</keyword>
<dbReference type="STRING" id="1210086.GCA_001613105_00720"/>
<dbReference type="EC" id="2.7.11.1" evidence="1"/>
<evidence type="ECO:0000256" key="9">
    <source>
        <dbReference type="SAM" id="Phobius"/>
    </source>
</evidence>
<name>A0A370IF60_9NOCA</name>